<keyword evidence="3" id="KW-1185">Reference proteome</keyword>
<evidence type="ECO:0000313" key="3">
    <source>
        <dbReference type="Proteomes" id="UP001219605"/>
    </source>
</evidence>
<feature type="region of interest" description="Disordered" evidence="1">
    <location>
        <begin position="66"/>
        <end position="93"/>
    </location>
</feature>
<gene>
    <name evidence="2" type="ORF">PVK37_12680</name>
</gene>
<accession>A0ABY7ZW25</accession>
<evidence type="ECO:0008006" key="4">
    <source>
        <dbReference type="Google" id="ProtNLM"/>
    </source>
</evidence>
<protein>
    <recommendedName>
        <fullName evidence="4">Centromere-binding protein ParB C-terminal domain-containing protein</fullName>
    </recommendedName>
</protein>
<dbReference type="RefSeq" id="WP_275034101.1">
    <property type="nucleotide sequence ID" value="NZ_CP118615.1"/>
</dbReference>
<reference evidence="2 3" key="1">
    <citation type="submission" date="2023-02" db="EMBL/GenBank/DDBJ databases">
        <authorList>
            <person name="Mo P."/>
        </authorList>
    </citation>
    <scope>NUCLEOTIDE SEQUENCE [LARGE SCALE GENOMIC DNA]</scope>
    <source>
        <strain evidence="2 3">HUAS 3</strain>
    </source>
</reference>
<dbReference type="Proteomes" id="UP001219605">
    <property type="component" value="Chromosome"/>
</dbReference>
<evidence type="ECO:0000313" key="2">
    <source>
        <dbReference type="EMBL" id="WDZ87190.1"/>
    </source>
</evidence>
<sequence>MKTHKVTAPYITLRVNDGLGQEVLRGFHQGATVPEGVNQEDLDRHVRKGMVAEEGSREANLLAVPAGTPVQEPADEGRRTRRTSQRTGDEPKG</sequence>
<proteinExistence type="predicted"/>
<dbReference type="EMBL" id="CP118615">
    <property type="protein sequence ID" value="WDZ87190.1"/>
    <property type="molecule type" value="Genomic_DNA"/>
</dbReference>
<evidence type="ECO:0000256" key="1">
    <source>
        <dbReference type="SAM" id="MobiDB-lite"/>
    </source>
</evidence>
<organism evidence="2 3">
    <name type="scientific">Micromonospora cathayae</name>
    <dbReference type="NCBI Taxonomy" id="3028804"/>
    <lineage>
        <taxon>Bacteria</taxon>
        <taxon>Bacillati</taxon>
        <taxon>Actinomycetota</taxon>
        <taxon>Actinomycetes</taxon>
        <taxon>Micromonosporales</taxon>
        <taxon>Micromonosporaceae</taxon>
        <taxon>Micromonospora</taxon>
    </lineage>
</organism>
<name>A0ABY7ZW25_9ACTN</name>